<dbReference type="PANTHER" id="PTHR46347:SF4">
    <property type="entry name" value="RING_FYVE_PHD ZINC FINGER SUPERFAMILY PROTEIN"/>
    <property type="match status" value="1"/>
</dbReference>
<evidence type="ECO:0000313" key="6">
    <source>
        <dbReference type="Proteomes" id="UP001054889"/>
    </source>
</evidence>
<dbReference type="Pfam" id="PF12906">
    <property type="entry name" value="RINGv"/>
    <property type="match status" value="1"/>
</dbReference>
<dbReference type="InterPro" id="IPR011016">
    <property type="entry name" value="Znf_RING-CH"/>
</dbReference>
<organism evidence="5 6">
    <name type="scientific">Eleusine coracana subsp. coracana</name>
    <dbReference type="NCBI Taxonomy" id="191504"/>
    <lineage>
        <taxon>Eukaryota</taxon>
        <taxon>Viridiplantae</taxon>
        <taxon>Streptophyta</taxon>
        <taxon>Embryophyta</taxon>
        <taxon>Tracheophyta</taxon>
        <taxon>Spermatophyta</taxon>
        <taxon>Magnoliopsida</taxon>
        <taxon>Liliopsida</taxon>
        <taxon>Poales</taxon>
        <taxon>Poaceae</taxon>
        <taxon>PACMAD clade</taxon>
        <taxon>Chloridoideae</taxon>
        <taxon>Cynodonteae</taxon>
        <taxon>Eleusininae</taxon>
        <taxon>Eleusine</taxon>
    </lineage>
</organism>
<dbReference type="PANTHER" id="PTHR46347">
    <property type="entry name" value="RING/FYVE/PHD ZINC FINGER SUPERFAMILY PROTEIN"/>
    <property type="match status" value="1"/>
</dbReference>
<dbReference type="GO" id="GO:0008270">
    <property type="term" value="F:zinc ion binding"/>
    <property type="evidence" value="ECO:0007669"/>
    <property type="project" value="UniProtKB-KW"/>
</dbReference>
<gene>
    <name evidence="5" type="primary">gb05649</name>
    <name evidence="5" type="ORF">PR202_gb05649</name>
</gene>
<dbReference type="InterPro" id="IPR013083">
    <property type="entry name" value="Znf_RING/FYVE/PHD"/>
</dbReference>
<proteinExistence type="predicted"/>
<dbReference type="AlphaFoldDB" id="A0AAV5E6X1"/>
<evidence type="ECO:0000256" key="1">
    <source>
        <dbReference type="ARBA" id="ARBA00022723"/>
    </source>
</evidence>
<evidence type="ECO:0000313" key="5">
    <source>
        <dbReference type="EMBL" id="GJN18483.1"/>
    </source>
</evidence>
<sequence>MCPPRVSVDTEIEVASAASCRICLESSCERGDELISPCMCKGTQQFVHRSCLDHWRSVKVIAAIGGVAYLLDKDGKFINSFSGNWDHILSKNPVPFYYCVGRCSGVFGTGWIFWVHIALLHMPVFKHLAVQRIVQQHYNILTKMELTKEYVVEDLRGCYTPPKMNPEHEQRLQMLQLM</sequence>
<dbReference type="SUPFAM" id="SSF57850">
    <property type="entry name" value="RING/U-box"/>
    <property type="match status" value="1"/>
</dbReference>
<dbReference type="SMART" id="SM00744">
    <property type="entry name" value="RINGv"/>
    <property type="match status" value="1"/>
</dbReference>
<feature type="domain" description="RING-CH-type" evidence="4">
    <location>
        <begin position="12"/>
        <end position="80"/>
    </location>
</feature>
<accession>A0AAV5E6X1</accession>
<keyword evidence="6" id="KW-1185">Reference proteome</keyword>
<name>A0AAV5E6X1_ELECO</name>
<protein>
    <recommendedName>
        <fullName evidence="4">RING-CH-type domain-containing protein</fullName>
    </recommendedName>
</protein>
<keyword evidence="3" id="KW-0862">Zinc</keyword>
<keyword evidence="2" id="KW-0863">Zinc-finger</keyword>
<dbReference type="Gene3D" id="3.30.40.10">
    <property type="entry name" value="Zinc/RING finger domain, C3HC4 (zinc finger)"/>
    <property type="match status" value="1"/>
</dbReference>
<evidence type="ECO:0000256" key="2">
    <source>
        <dbReference type="ARBA" id="ARBA00022771"/>
    </source>
</evidence>
<evidence type="ECO:0000256" key="3">
    <source>
        <dbReference type="ARBA" id="ARBA00022833"/>
    </source>
</evidence>
<dbReference type="Proteomes" id="UP001054889">
    <property type="component" value="Unassembled WGS sequence"/>
</dbReference>
<dbReference type="EMBL" id="BQKI01000073">
    <property type="protein sequence ID" value="GJN18483.1"/>
    <property type="molecule type" value="Genomic_DNA"/>
</dbReference>
<reference evidence="5" key="1">
    <citation type="journal article" date="2018" name="DNA Res.">
        <title>Multiple hybrid de novo genome assembly of finger millet, an orphan allotetraploid crop.</title>
        <authorList>
            <person name="Hatakeyama M."/>
            <person name="Aluri S."/>
            <person name="Balachadran M.T."/>
            <person name="Sivarajan S.R."/>
            <person name="Patrignani A."/>
            <person name="Gruter S."/>
            <person name="Poveda L."/>
            <person name="Shimizu-Inatsugi R."/>
            <person name="Baeten J."/>
            <person name="Francoijs K.J."/>
            <person name="Nataraja K.N."/>
            <person name="Reddy Y.A.N."/>
            <person name="Phadnis S."/>
            <person name="Ravikumar R.L."/>
            <person name="Schlapbach R."/>
            <person name="Sreeman S.M."/>
            <person name="Shimizu K.K."/>
        </authorList>
    </citation>
    <scope>NUCLEOTIDE SEQUENCE</scope>
</reference>
<keyword evidence="1" id="KW-0479">Metal-binding</keyword>
<comment type="caution">
    <text evidence="5">The sequence shown here is derived from an EMBL/GenBank/DDBJ whole genome shotgun (WGS) entry which is preliminary data.</text>
</comment>
<dbReference type="PROSITE" id="PS51292">
    <property type="entry name" value="ZF_RING_CH"/>
    <property type="match status" value="1"/>
</dbReference>
<dbReference type="CDD" id="cd16495">
    <property type="entry name" value="RING_CH-C4HC3_MARCH"/>
    <property type="match status" value="1"/>
</dbReference>
<reference evidence="5" key="2">
    <citation type="submission" date="2021-12" db="EMBL/GenBank/DDBJ databases">
        <title>Resequencing data analysis of finger millet.</title>
        <authorList>
            <person name="Hatakeyama M."/>
            <person name="Aluri S."/>
            <person name="Balachadran M.T."/>
            <person name="Sivarajan S.R."/>
            <person name="Poveda L."/>
            <person name="Shimizu-Inatsugi R."/>
            <person name="Schlapbach R."/>
            <person name="Sreeman S.M."/>
            <person name="Shimizu K.K."/>
        </authorList>
    </citation>
    <scope>NUCLEOTIDE SEQUENCE</scope>
</reference>
<evidence type="ECO:0000259" key="4">
    <source>
        <dbReference type="PROSITE" id="PS51292"/>
    </source>
</evidence>